<evidence type="ECO:0000313" key="4">
    <source>
        <dbReference type="Proteomes" id="UP000035067"/>
    </source>
</evidence>
<comment type="caution">
    <text evidence="3">The sequence shown here is derived from an EMBL/GenBank/DDBJ whole genome shotgun (WGS) entry which is preliminary data.</text>
</comment>
<dbReference type="InterPro" id="IPR006016">
    <property type="entry name" value="UspA"/>
</dbReference>
<gene>
    <name evidence="3" type="ORF">TE42_03910</name>
</gene>
<evidence type="ECO:0000256" key="1">
    <source>
        <dbReference type="ARBA" id="ARBA00008791"/>
    </source>
</evidence>
<dbReference type="AlphaFoldDB" id="A0A0G2HML8"/>
<comment type="similarity">
    <text evidence="1">Belongs to the universal stress protein A family.</text>
</comment>
<reference evidence="3 4" key="1">
    <citation type="submission" date="2015-01" db="EMBL/GenBank/DDBJ databases">
        <title>Lifestyle Evolution in Cyanobacterial Symbionts of Sponges.</title>
        <authorList>
            <person name="Burgsdorf I."/>
            <person name="Slaby B.M."/>
            <person name="Handley K.M."/>
            <person name="Haber M."/>
            <person name="Blom J."/>
            <person name="Marshall C.W."/>
            <person name="Gilbert J.A."/>
            <person name="Hentschel U."/>
            <person name="Steindler L."/>
        </authorList>
    </citation>
    <scope>NUCLEOTIDE SEQUENCE [LARGE SCALE GENOMIC DNA]</scope>
    <source>
        <strain evidence="3">SP3</strain>
    </source>
</reference>
<dbReference type="CDD" id="cd00293">
    <property type="entry name" value="USP-like"/>
    <property type="match status" value="1"/>
</dbReference>
<protein>
    <submittedName>
        <fullName evidence="3">Universal stress protein</fullName>
    </submittedName>
</protein>
<dbReference type="InterPro" id="IPR014729">
    <property type="entry name" value="Rossmann-like_a/b/a_fold"/>
</dbReference>
<organism evidence="3 4">
    <name type="scientific">Candidatus Synechococcus spongiarum SP3</name>
    <dbReference type="NCBI Taxonomy" id="1604020"/>
    <lineage>
        <taxon>Bacteria</taxon>
        <taxon>Bacillati</taxon>
        <taxon>Cyanobacteriota</taxon>
        <taxon>Cyanophyceae</taxon>
        <taxon>Synechococcales</taxon>
        <taxon>Synechococcaceae</taxon>
        <taxon>Synechococcus</taxon>
    </lineage>
</organism>
<feature type="domain" description="UspA" evidence="2">
    <location>
        <begin position="1"/>
        <end position="127"/>
    </location>
</feature>
<dbReference type="SUPFAM" id="SSF52402">
    <property type="entry name" value="Adenine nucleotide alpha hydrolases-like"/>
    <property type="match status" value="1"/>
</dbReference>
<dbReference type="Pfam" id="PF00582">
    <property type="entry name" value="Usp"/>
    <property type="match status" value="1"/>
</dbReference>
<dbReference type="PATRIC" id="fig|1604020.3.peg.2587"/>
<dbReference type="PANTHER" id="PTHR46268">
    <property type="entry name" value="STRESS RESPONSE PROTEIN NHAX"/>
    <property type="match status" value="1"/>
</dbReference>
<evidence type="ECO:0000259" key="2">
    <source>
        <dbReference type="Pfam" id="PF00582"/>
    </source>
</evidence>
<dbReference type="EMBL" id="JXQG01000016">
    <property type="protein sequence ID" value="KKZ12610.1"/>
    <property type="molecule type" value="Genomic_DNA"/>
</dbReference>
<proteinExistence type="inferred from homology"/>
<dbReference type="Proteomes" id="UP000035067">
    <property type="component" value="Unassembled WGS sequence"/>
</dbReference>
<sequence length="127" mass="13371">MFATVLFPIDCSQEAAESISKALQLVQEHNSRLVLVSVVDPGNPAMATEAAVAQLLATVQQGFQQVGVACDVVERQGNPAFVICDVADELSADVIVVASRDTTVDDRVPTTASQLIRLAPCPVLVVP</sequence>
<evidence type="ECO:0000313" key="3">
    <source>
        <dbReference type="EMBL" id="KKZ12610.1"/>
    </source>
</evidence>
<accession>A0A0G2HML8</accession>
<name>A0A0G2HML8_9SYNE</name>
<dbReference type="PANTHER" id="PTHR46268:SF6">
    <property type="entry name" value="UNIVERSAL STRESS PROTEIN UP12"/>
    <property type="match status" value="1"/>
</dbReference>
<dbReference type="Gene3D" id="3.40.50.620">
    <property type="entry name" value="HUPs"/>
    <property type="match status" value="1"/>
</dbReference>